<dbReference type="InterPro" id="IPR053281">
    <property type="entry name" value="Double_zinc_ribbon"/>
</dbReference>
<sequence>MFFFFVGGVSQQVRQVLKSGAGRCISCGGRADLVEYEKVLKLFFVPVWRWPGKDPLMYCNNCKLFFPPDLSPPLPPSPRRRLPEEAVPDLIRCRYCSREVDSEFRFCPYCGSAL</sequence>
<feature type="domain" description="Zinc-ribbon 15" evidence="1">
    <location>
        <begin position="23"/>
        <end position="111"/>
    </location>
</feature>
<dbReference type="Gramene" id="PSS17523">
    <property type="protein sequence ID" value="PSS17523"/>
    <property type="gene ID" value="CEY00_Acc12310"/>
</dbReference>
<evidence type="ECO:0000313" key="3">
    <source>
        <dbReference type="Proteomes" id="UP000241394"/>
    </source>
</evidence>
<evidence type="ECO:0000259" key="1">
    <source>
        <dbReference type="Pfam" id="PF17032"/>
    </source>
</evidence>
<comment type="caution">
    <text evidence="2">The sequence shown here is derived from an EMBL/GenBank/DDBJ whole genome shotgun (WGS) entry which is preliminary data.</text>
</comment>
<dbReference type="AlphaFoldDB" id="A0A2R6QYU0"/>
<reference evidence="2 3" key="1">
    <citation type="submission" date="2017-07" db="EMBL/GenBank/DDBJ databases">
        <title>An improved, manually edited Actinidia chinensis var. chinensis (kiwifruit) genome highlights the challenges associated with draft genomes and gene prediction in plants.</title>
        <authorList>
            <person name="Pilkington S."/>
            <person name="Crowhurst R."/>
            <person name="Hilario E."/>
            <person name="Nardozza S."/>
            <person name="Fraser L."/>
            <person name="Peng Y."/>
            <person name="Gunaseelan K."/>
            <person name="Simpson R."/>
            <person name="Tahir J."/>
            <person name="Deroles S."/>
            <person name="Templeton K."/>
            <person name="Luo Z."/>
            <person name="Davy M."/>
            <person name="Cheng C."/>
            <person name="Mcneilage M."/>
            <person name="Scaglione D."/>
            <person name="Liu Y."/>
            <person name="Zhang Q."/>
            <person name="Datson P."/>
            <person name="De Silva N."/>
            <person name="Gardiner S."/>
            <person name="Bassett H."/>
            <person name="Chagne D."/>
            <person name="Mccallum J."/>
            <person name="Dzierzon H."/>
            <person name="Deng C."/>
            <person name="Wang Y.-Y."/>
            <person name="Barron N."/>
            <person name="Manako K."/>
            <person name="Bowen J."/>
            <person name="Foster T."/>
            <person name="Erridge Z."/>
            <person name="Tiffin H."/>
            <person name="Waite C."/>
            <person name="Davies K."/>
            <person name="Grierson E."/>
            <person name="Laing W."/>
            <person name="Kirk R."/>
            <person name="Chen X."/>
            <person name="Wood M."/>
            <person name="Montefiori M."/>
            <person name="Brummell D."/>
            <person name="Schwinn K."/>
            <person name="Catanach A."/>
            <person name="Fullerton C."/>
            <person name="Li D."/>
            <person name="Meiyalaghan S."/>
            <person name="Nieuwenhuizen N."/>
            <person name="Read N."/>
            <person name="Prakash R."/>
            <person name="Hunter D."/>
            <person name="Zhang H."/>
            <person name="Mckenzie M."/>
            <person name="Knabel M."/>
            <person name="Harris A."/>
            <person name="Allan A."/>
            <person name="Chen A."/>
            <person name="Janssen B."/>
            <person name="Plunkett B."/>
            <person name="Dwamena C."/>
            <person name="Voogd C."/>
            <person name="Leif D."/>
            <person name="Lafferty D."/>
            <person name="Souleyre E."/>
            <person name="Varkonyi-Gasic E."/>
            <person name="Gambi F."/>
            <person name="Hanley J."/>
            <person name="Yao J.-L."/>
            <person name="Cheung J."/>
            <person name="David K."/>
            <person name="Warren B."/>
            <person name="Marsh K."/>
            <person name="Snowden K."/>
            <person name="Lin-Wang K."/>
            <person name="Brian L."/>
            <person name="Martinez-Sanchez M."/>
            <person name="Wang M."/>
            <person name="Ileperuma N."/>
            <person name="Macnee N."/>
            <person name="Campin R."/>
            <person name="Mcatee P."/>
            <person name="Drummond R."/>
            <person name="Espley R."/>
            <person name="Ireland H."/>
            <person name="Wu R."/>
            <person name="Atkinson R."/>
            <person name="Karunairetnam S."/>
            <person name="Bulley S."/>
            <person name="Chunkath S."/>
            <person name="Hanley Z."/>
            <person name="Storey R."/>
            <person name="Thrimawithana A."/>
            <person name="Thomson S."/>
            <person name="David C."/>
            <person name="Testolin R."/>
        </authorList>
    </citation>
    <scope>NUCLEOTIDE SEQUENCE [LARGE SCALE GENOMIC DNA]</scope>
    <source>
        <strain evidence="3">cv. Red5</strain>
        <tissue evidence="2">Young leaf</tissue>
    </source>
</reference>
<reference evidence="3" key="2">
    <citation type="journal article" date="2018" name="BMC Genomics">
        <title>A manually annotated Actinidia chinensis var. chinensis (kiwifruit) genome highlights the challenges associated with draft genomes and gene prediction in plants.</title>
        <authorList>
            <person name="Pilkington S.M."/>
            <person name="Crowhurst R."/>
            <person name="Hilario E."/>
            <person name="Nardozza S."/>
            <person name="Fraser L."/>
            <person name="Peng Y."/>
            <person name="Gunaseelan K."/>
            <person name="Simpson R."/>
            <person name="Tahir J."/>
            <person name="Deroles S.C."/>
            <person name="Templeton K."/>
            <person name="Luo Z."/>
            <person name="Davy M."/>
            <person name="Cheng C."/>
            <person name="McNeilage M."/>
            <person name="Scaglione D."/>
            <person name="Liu Y."/>
            <person name="Zhang Q."/>
            <person name="Datson P."/>
            <person name="De Silva N."/>
            <person name="Gardiner S.E."/>
            <person name="Bassett H."/>
            <person name="Chagne D."/>
            <person name="McCallum J."/>
            <person name="Dzierzon H."/>
            <person name="Deng C."/>
            <person name="Wang Y.Y."/>
            <person name="Barron L."/>
            <person name="Manako K."/>
            <person name="Bowen J."/>
            <person name="Foster T.M."/>
            <person name="Erridge Z.A."/>
            <person name="Tiffin H."/>
            <person name="Waite C.N."/>
            <person name="Davies K.M."/>
            <person name="Grierson E.P."/>
            <person name="Laing W.A."/>
            <person name="Kirk R."/>
            <person name="Chen X."/>
            <person name="Wood M."/>
            <person name="Montefiori M."/>
            <person name="Brummell D.A."/>
            <person name="Schwinn K.E."/>
            <person name="Catanach A."/>
            <person name="Fullerton C."/>
            <person name="Li D."/>
            <person name="Meiyalaghan S."/>
            <person name="Nieuwenhuizen N."/>
            <person name="Read N."/>
            <person name="Prakash R."/>
            <person name="Hunter D."/>
            <person name="Zhang H."/>
            <person name="McKenzie M."/>
            <person name="Knabel M."/>
            <person name="Harris A."/>
            <person name="Allan A.C."/>
            <person name="Gleave A."/>
            <person name="Chen A."/>
            <person name="Janssen B.J."/>
            <person name="Plunkett B."/>
            <person name="Ampomah-Dwamena C."/>
            <person name="Voogd C."/>
            <person name="Leif D."/>
            <person name="Lafferty D."/>
            <person name="Souleyre E.J.F."/>
            <person name="Varkonyi-Gasic E."/>
            <person name="Gambi F."/>
            <person name="Hanley J."/>
            <person name="Yao J.L."/>
            <person name="Cheung J."/>
            <person name="David K.M."/>
            <person name="Warren B."/>
            <person name="Marsh K."/>
            <person name="Snowden K.C."/>
            <person name="Lin-Wang K."/>
            <person name="Brian L."/>
            <person name="Martinez-Sanchez M."/>
            <person name="Wang M."/>
            <person name="Ileperuma N."/>
            <person name="Macnee N."/>
            <person name="Campin R."/>
            <person name="McAtee P."/>
            <person name="Drummond R.S.M."/>
            <person name="Espley R.V."/>
            <person name="Ireland H.S."/>
            <person name="Wu R."/>
            <person name="Atkinson R.G."/>
            <person name="Karunairetnam S."/>
            <person name="Bulley S."/>
            <person name="Chunkath S."/>
            <person name="Hanley Z."/>
            <person name="Storey R."/>
            <person name="Thrimawithana A.H."/>
            <person name="Thomson S."/>
            <person name="David C."/>
            <person name="Testolin R."/>
            <person name="Huang H."/>
            <person name="Hellens R.P."/>
            <person name="Schaffer R.J."/>
        </authorList>
    </citation>
    <scope>NUCLEOTIDE SEQUENCE [LARGE SCALE GENOMIC DNA]</scope>
    <source>
        <strain evidence="3">cv. Red5</strain>
    </source>
</reference>
<gene>
    <name evidence="2" type="ORF">CEY00_Acc12310</name>
</gene>
<accession>A0A2R6QYU0</accession>
<name>A0A2R6QYU0_ACTCC</name>
<dbReference type="PANTHER" id="PTHR36718">
    <property type="entry name" value="OS05G0435400 PROTEIN"/>
    <property type="match status" value="1"/>
</dbReference>
<dbReference type="Proteomes" id="UP000241394">
    <property type="component" value="Chromosome LG11"/>
</dbReference>
<evidence type="ECO:0000313" key="2">
    <source>
        <dbReference type="EMBL" id="PSS17523.1"/>
    </source>
</evidence>
<dbReference type="EMBL" id="NKQK01000011">
    <property type="protein sequence ID" value="PSS17523.1"/>
    <property type="molecule type" value="Genomic_DNA"/>
</dbReference>
<dbReference type="Pfam" id="PF17032">
    <property type="entry name" value="Zn_ribbon_15"/>
    <property type="match status" value="1"/>
</dbReference>
<dbReference type="OMA" id="LMHCNNC"/>
<dbReference type="STRING" id="1590841.A0A2R6QYU0"/>
<dbReference type="InParanoid" id="A0A2R6QYU0"/>
<dbReference type="InterPro" id="IPR031493">
    <property type="entry name" value="Zinc_ribbon_15"/>
</dbReference>
<organism evidence="2 3">
    <name type="scientific">Actinidia chinensis var. chinensis</name>
    <name type="common">Chinese soft-hair kiwi</name>
    <dbReference type="NCBI Taxonomy" id="1590841"/>
    <lineage>
        <taxon>Eukaryota</taxon>
        <taxon>Viridiplantae</taxon>
        <taxon>Streptophyta</taxon>
        <taxon>Embryophyta</taxon>
        <taxon>Tracheophyta</taxon>
        <taxon>Spermatophyta</taxon>
        <taxon>Magnoliopsida</taxon>
        <taxon>eudicotyledons</taxon>
        <taxon>Gunneridae</taxon>
        <taxon>Pentapetalae</taxon>
        <taxon>asterids</taxon>
        <taxon>Ericales</taxon>
        <taxon>Actinidiaceae</taxon>
        <taxon>Actinidia</taxon>
    </lineage>
</organism>
<proteinExistence type="predicted"/>
<protein>
    <submittedName>
        <fullName evidence="2">Large-conductance mechanosensitive channel like</fullName>
    </submittedName>
</protein>
<keyword evidence="3" id="KW-1185">Reference proteome</keyword>
<dbReference type="PANTHER" id="PTHR36718:SF1">
    <property type="entry name" value="DOUBLE ZINC RIBBON PROTEIN MJ0416"/>
    <property type="match status" value="1"/>
</dbReference>
<dbReference type="OrthoDB" id="1850117at2759"/>